<feature type="domain" description="Immunoglobulin V-set" evidence="4">
    <location>
        <begin position="1"/>
        <end position="73"/>
    </location>
</feature>
<evidence type="ECO:0000256" key="3">
    <source>
        <dbReference type="ARBA" id="ARBA00043265"/>
    </source>
</evidence>
<evidence type="ECO:0000259" key="4">
    <source>
        <dbReference type="SMART" id="SM00406"/>
    </source>
</evidence>
<dbReference type="OrthoDB" id="8865476at2759"/>
<keyword evidence="6" id="KW-1185">Reference proteome</keyword>
<dbReference type="SUPFAM" id="SSF48726">
    <property type="entry name" value="Immunoglobulin"/>
    <property type="match status" value="1"/>
</dbReference>
<evidence type="ECO:0000256" key="1">
    <source>
        <dbReference type="ARBA" id="ARBA00022859"/>
    </source>
</evidence>
<keyword evidence="1" id="KW-0391">Immunity</keyword>
<dbReference type="AlphaFoldDB" id="A0A7K9EWG1"/>
<evidence type="ECO:0000313" key="5">
    <source>
        <dbReference type="EMBL" id="NXG81168.1"/>
    </source>
</evidence>
<keyword evidence="3" id="KW-1280">Immunoglobulin</keyword>
<dbReference type="InterPro" id="IPR013106">
    <property type="entry name" value="Ig_V-set"/>
</dbReference>
<dbReference type="Proteomes" id="UP000578343">
    <property type="component" value="Unassembled WGS sequence"/>
</dbReference>
<evidence type="ECO:0000256" key="2">
    <source>
        <dbReference type="ARBA" id="ARBA00023130"/>
    </source>
</evidence>
<dbReference type="GO" id="GO:0019814">
    <property type="term" value="C:immunoglobulin complex"/>
    <property type="evidence" value="ECO:0007669"/>
    <property type="project" value="UniProtKB-KW"/>
</dbReference>
<reference evidence="5 6" key="1">
    <citation type="submission" date="2019-09" db="EMBL/GenBank/DDBJ databases">
        <title>Bird 10,000 Genomes (B10K) Project - Family phase.</title>
        <authorList>
            <person name="Zhang G."/>
        </authorList>
    </citation>
    <scope>NUCLEOTIDE SEQUENCE [LARGE SCALE GENOMIC DNA]</scope>
    <source>
        <strain evidence="5">B10K-DU-001-21</strain>
        <tissue evidence="5">Muscle</tissue>
    </source>
</reference>
<dbReference type="InterPro" id="IPR050199">
    <property type="entry name" value="IgHV"/>
</dbReference>
<dbReference type="InterPro" id="IPR036179">
    <property type="entry name" value="Ig-like_dom_sf"/>
</dbReference>
<keyword evidence="2" id="KW-1064">Adaptive immunity</keyword>
<dbReference type="SMART" id="SM00406">
    <property type="entry name" value="IGv"/>
    <property type="match status" value="1"/>
</dbReference>
<protein>
    <submittedName>
        <fullName evidence="5">HV64D protein</fullName>
    </submittedName>
</protein>
<name>A0A7K9EWG1_BARMA</name>
<organism evidence="5 6">
    <name type="scientific">Baryphthengus martii</name>
    <name type="common">Rufous motmot</name>
    <dbReference type="NCBI Taxonomy" id="176943"/>
    <lineage>
        <taxon>Eukaryota</taxon>
        <taxon>Metazoa</taxon>
        <taxon>Chordata</taxon>
        <taxon>Craniata</taxon>
        <taxon>Vertebrata</taxon>
        <taxon>Euteleostomi</taxon>
        <taxon>Archelosauria</taxon>
        <taxon>Archosauria</taxon>
        <taxon>Dinosauria</taxon>
        <taxon>Saurischia</taxon>
        <taxon>Theropoda</taxon>
        <taxon>Coelurosauria</taxon>
        <taxon>Aves</taxon>
        <taxon>Neognathae</taxon>
        <taxon>Neoaves</taxon>
        <taxon>Telluraves</taxon>
        <taxon>Coraciimorphae</taxon>
        <taxon>Coraciiformes</taxon>
        <taxon>Momotidae</taxon>
        <taxon>Baryphthengus</taxon>
    </lineage>
</organism>
<dbReference type="Gene3D" id="2.60.40.10">
    <property type="entry name" value="Immunoglobulins"/>
    <property type="match status" value="1"/>
</dbReference>
<sequence>GFTFGDYSMVWARRAPGRGLEYVAGIRSDGGSSYCGPSVKGRCGISRDNAQSTVTLQLSGLTAADTAAYYCAK</sequence>
<dbReference type="EMBL" id="VWZK01024657">
    <property type="protein sequence ID" value="NXG81168.1"/>
    <property type="molecule type" value="Genomic_DNA"/>
</dbReference>
<feature type="non-terminal residue" evidence="5">
    <location>
        <position position="73"/>
    </location>
</feature>
<dbReference type="InterPro" id="IPR013783">
    <property type="entry name" value="Ig-like_fold"/>
</dbReference>
<proteinExistence type="predicted"/>
<dbReference type="PANTHER" id="PTHR23266">
    <property type="entry name" value="IMMUNOGLOBULIN HEAVY CHAIN"/>
    <property type="match status" value="1"/>
</dbReference>
<accession>A0A7K9EWG1</accession>
<evidence type="ECO:0000313" key="6">
    <source>
        <dbReference type="Proteomes" id="UP000578343"/>
    </source>
</evidence>
<gene>
    <name evidence="5" type="primary">Ighv364d</name>
    <name evidence="5" type="ORF">BARMAR_R14472</name>
</gene>
<feature type="non-terminal residue" evidence="5">
    <location>
        <position position="1"/>
    </location>
</feature>
<dbReference type="GO" id="GO:0005576">
    <property type="term" value="C:extracellular region"/>
    <property type="evidence" value="ECO:0007669"/>
    <property type="project" value="UniProtKB-ARBA"/>
</dbReference>
<dbReference type="GO" id="GO:0002250">
    <property type="term" value="P:adaptive immune response"/>
    <property type="evidence" value="ECO:0007669"/>
    <property type="project" value="UniProtKB-KW"/>
</dbReference>
<comment type="caution">
    <text evidence="5">The sequence shown here is derived from an EMBL/GenBank/DDBJ whole genome shotgun (WGS) entry which is preliminary data.</text>
</comment>